<dbReference type="OrthoDB" id="6225483at2"/>
<accession>A0A099KQG0</accession>
<evidence type="ECO:0000313" key="3">
    <source>
        <dbReference type="Proteomes" id="UP000029843"/>
    </source>
</evidence>
<feature type="domain" description="Swiss Army Knife 2H phosphoesterase" evidence="1">
    <location>
        <begin position="101"/>
        <end position="191"/>
    </location>
</feature>
<dbReference type="PATRIC" id="fig|28229.4.peg.2012"/>
<dbReference type="EMBL" id="JQED01000017">
    <property type="protein sequence ID" value="KGJ92721.1"/>
    <property type="molecule type" value="Genomic_DNA"/>
</dbReference>
<dbReference type="Pfam" id="PF22547">
    <property type="entry name" value="2H-SAK"/>
    <property type="match status" value="1"/>
</dbReference>
<reference evidence="2 3" key="1">
    <citation type="submission" date="2014-08" db="EMBL/GenBank/DDBJ databases">
        <title>Genomic and Phenotypic Diversity of Colwellia psychrerythraea strains from Disparate Marine Basins.</title>
        <authorList>
            <person name="Techtmann S.M."/>
            <person name="Stelling S.C."/>
            <person name="Utturkar S.M."/>
            <person name="Alshibli N."/>
            <person name="Harris A."/>
            <person name="Brown S.D."/>
            <person name="Hazen T.C."/>
        </authorList>
    </citation>
    <scope>NUCLEOTIDE SEQUENCE [LARGE SCALE GENOMIC DNA]</scope>
    <source>
        <strain evidence="2 3">ND2E</strain>
    </source>
</reference>
<dbReference type="Proteomes" id="UP000029843">
    <property type="component" value="Unassembled WGS sequence"/>
</dbReference>
<proteinExistence type="predicted"/>
<comment type="caution">
    <text evidence="2">The sequence shown here is derived from an EMBL/GenBank/DDBJ whole genome shotgun (WGS) entry which is preliminary data.</text>
</comment>
<protein>
    <recommendedName>
        <fullName evidence="1">Swiss Army Knife 2H phosphoesterase domain-containing protein</fullName>
    </recommendedName>
</protein>
<name>A0A099KQG0_COLPS</name>
<dbReference type="InterPro" id="IPR054498">
    <property type="entry name" value="2H-SAK"/>
</dbReference>
<organism evidence="2 3">
    <name type="scientific">Colwellia psychrerythraea</name>
    <name type="common">Vibrio psychroerythus</name>
    <dbReference type="NCBI Taxonomy" id="28229"/>
    <lineage>
        <taxon>Bacteria</taxon>
        <taxon>Pseudomonadati</taxon>
        <taxon>Pseudomonadota</taxon>
        <taxon>Gammaproteobacteria</taxon>
        <taxon>Alteromonadales</taxon>
        <taxon>Colwelliaceae</taxon>
        <taxon>Colwellia</taxon>
    </lineage>
</organism>
<evidence type="ECO:0000259" key="1">
    <source>
        <dbReference type="Pfam" id="PF22547"/>
    </source>
</evidence>
<gene>
    <name evidence="2" type="ORF">ND2E_2969</name>
</gene>
<evidence type="ECO:0000313" key="2">
    <source>
        <dbReference type="EMBL" id="KGJ92721.1"/>
    </source>
</evidence>
<dbReference type="RefSeq" id="WP_033093703.1">
    <property type="nucleotide sequence ID" value="NZ_JQED01000017.1"/>
</dbReference>
<dbReference type="AlphaFoldDB" id="A0A099KQG0"/>
<sequence length="202" mass="23053">MNEINKVTILKVFLFTFIICWQASLSAKTINKFLAENTNNHPKEAPMSDTPLAIQKALVIQLEVIKLTDNSGLTYIGGKVSEDDLERYLCQMQKILGDDFTRYRQYQSERDLHTFHMTLINPYEYQSVTKDVAIGTILSVSLRGLGRVSRKDKTTYFVVAQSSLATKYRQNLRLPDKDFHVTLGFYPSDIYGVNKGVTTLIK</sequence>